<keyword evidence="4 7" id="KW-1133">Transmembrane helix</keyword>
<feature type="region of interest" description="Disordered" evidence="6">
    <location>
        <begin position="154"/>
        <end position="193"/>
    </location>
</feature>
<feature type="transmembrane region" description="Helical" evidence="7">
    <location>
        <begin position="76"/>
        <end position="97"/>
    </location>
</feature>
<keyword evidence="3 7" id="KW-0812">Transmembrane</keyword>
<feature type="compositionally biased region" description="Basic and acidic residues" evidence="6">
    <location>
        <begin position="183"/>
        <end position="193"/>
    </location>
</feature>
<dbReference type="PANTHER" id="PTHR38459">
    <property type="entry name" value="PROPHAGE BACTOPRENOL-LINKED GLUCOSE TRANSLOCASE HOMOLOG"/>
    <property type="match status" value="1"/>
</dbReference>
<evidence type="ECO:0000256" key="6">
    <source>
        <dbReference type="SAM" id="MobiDB-lite"/>
    </source>
</evidence>
<dbReference type="Proteomes" id="UP000184501">
    <property type="component" value="Unassembled WGS sequence"/>
</dbReference>
<dbReference type="EMBL" id="FQVN01000001">
    <property type="protein sequence ID" value="SHE68907.1"/>
    <property type="molecule type" value="Genomic_DNA"/>
</dbReference>
<proteinExistence type="inferred from homology"/>
<evidence type="ECO:0000313" key="10">
    <source>
        <dbReference type="Proteomes" id="UP000184501"/>
    </source>
</evidence>
<evidence type="ECO:0000313" key="9">
    <source>
        <dbReference type="EMBL" id="SHE68907.1"/>
    </source>
</evidence>
<evidence type="ECO:0000256" key="7">
    <source>
        <dbReference type="SAM" id="Phobius"/>
    </source>
</evidence>
<sequence>MSRPAGAGADRLARMLRFGAVGVVNTGVYYGLYLLTRLAIPYLAAHVLAFLLAMVGSYFLNCYFTFRTRPTLRKFLLFPLSNLTNFVVQTTGLYLLVDVLGTNERIAPLIAAAAAIPITFLVAQFVLADRGADKPADHAVDRVVDSSVDPAVDRATARPAAGPVPSPVRAAAQEPVSGPARPRLPEGEVEKSP</sequence>
<feature type="domain" description="GtrA/DPMS transmembrane" evidence="8">
    <location>
        <begin position="17"/>
        <end position="126"/>
    </location>
</feature>
<evidence type="ECO:0000256" key="4">
    <source>
        <dbReference type="ARBA" id="ARBA00022989"/>
    </source>
</evidence>
<evidence type="ECO:0000256" key="1">
    <source>
        <dbReference type="ARBA" id="ARBA00004141"/>
    </source>
</evidence>
<protein>
    <submittedName>
        <fullName evidence="9">Putative flippase GtrA (Transmembrane translocase of bactoprenol-linked glucose)</fullName>
    </submittedName>
</protein>
<organism evidence="9 10">
    <name type="scientific">Streptoalloteichus hindustanus</name>
    <dbReference type="NCBI Taxonomy" id="2017"/>
    <lineage>
        <taxon>Bacteria</taxon>
        <taxon>Bacillati</taxon>
        <taxon>Actinomycetota</taxon>
        <taxon>Actinomycetes</taxon>
        <taxon>Pseudonocardiales</taxon>
        <taxon>Pseudonocardiaceae</taxon>
        <taxon>Streptoalloteichus</taxon>
    </lineage>
</organism>
<feature type="transmembrane region" description="Helical" evidence="7">
    <location>
        <begin position="12"/>
        <end position="33"/>
    </location>
</feature>
<gene>
    <name evidence="9" type="ORF">SAMN05444320_101785</name>
</gene>
<dbReference type="RefSeq" id="WP_234995514.1">
    <property type="nucleotide sequence ID" value="NZ_FQVN01000001.1"/>
</dbReference>
<dbReference type="STRING" id="2017.SAMN05444320_101785"/>
<keyword evidence="5 7" id="KW-0472">Membrane</keyword>
<reference evidence="9 10" key="1">
    <citation type="submission" date="2016-11" db="EMBL/GenBank/DDBJ databases">
        <authorList>
            <person name="Jaros S."/>
            <person name="Januszkiewicz K."/>
            <person name="Wedrychowicz H."/>
        </authorList>
    </citation>
    <scope>NUCLEOTIDE SEQUENCE [LARGE SCALE GENOMIC DNA]</scope>
    <source>
        <strain evidence="9 10">DSM 44523</strain>
    </source>
</reference>
<keyword evidence="10" id="KW-1185">Reference proteome</keyword>
<comment type="similarity">
    <text evidence="2">Belongs to the GtrA family.</text>
</comment>
<dbReference type="GO" id="GO:0000271">
    <property type="term" value="P:polysaccharide biosynthetic process"/>
    <property type="evidence" value="ECO:0007669"/>
    <property type="project" value="InterPro"/>
</dbReference>
<accession>A0A1M4VJ93</accession>
<evidence type="ECO:0000259" key="8">
    <source>
        <dbReference type="Pfam" id="PF04138"/>
    </source>
</evidence>
<dbReference type="PANTHER" id="PTHR38459:SF1">
    <property type="entry name" value="PROPHAGE BACTOPRENOL-LINKED GLUCOSE TRANSLOCASE HOMOLOG"/>
    <property type="match status" value="1"/>
</dbReference>
<dbReference type="GO" id="GO:0005886">
    <property type="term" value="C:plasma membrane"/>
    <property type="evidence" value="ECO:0007669"/>
    <property type="project" value="TreeGrafter"/>
</dbReference>
<dbReference type="AlphaFoldDB" id="A0A1M4VJ93"/>
<name>A0A1M4VJ93_STRHI</name>
<dbReference type="InterPro" id="IPR007267">
    <property type="entry name" value="GtrA_DPMS_TM"/>
</dbReference>
<evidence type="ECO:0000256" key="3">
    <source>
        <dbReference type="ARBA" id="ARBA00022692"/>
    </source>
</evidence>
<dbReference type="InterPro" id="IPR051401">
    <property type="entry name" value="GtrA_CellWall_Glycosyl"/>
</dbReference>
<feature type="transmembrane region" description="Helical" evidence="7">
    <location>
        <begin position="109"/>
        <end position="128"/>
    </location>
</feature>
<feature type="transmembrane region" description="Helical" evidence="7">
    <location>
        <begin position="39"/>
        <end position="64"/>
    </location>
</feature>
<dbReference type="Pfam" id="PF04138">
    <property type="entry name" value="GtrA_DPMS_TM"/>
    <property type="match status" value="1"/>
</dbReference>
<evidence type="ECO:0000256" key="5">
    <source>
        <dbReference type="ARBA" id="ARBA00023136"/>
    </source>
</evidence>
<evidence type="ECO:0000256" key="2">
    <source>
        <dbReference type="ARBA" id="ARBA00009399"/>
    </source>
</evidence>
<comment type="subcellular location">
    <subcellularLocation>
        <location evidence="1">Membrane</location>
        <topology evidence="1">Multi-pass membrane protein</topology>
    </subcellularLocation>
</comment>